<accession>A0AAV9A1E0</accession>
<evidence type="ECO:0000313" key="3">
    <source>
        <dbReference type="Proteomes" id="UP001179952"/>
    </source>
</evidence>
<keyword evidence="3" id="KW-1185">Reference proteome</keyword>
<dbReference type="Proteomes" id="UP001179952">
    <property type="component" value="Unassembled WGS sequence"/>
</dbReference>
<feature type="compositionally biased region" description="Polar residues" evidence="1">
    <location>
        <begin position="171"/>
        <end position="181"/>
    </location>
</feature>
<proteinExistence type="predicted"/>
<feature type="compositionally biased region" description="Basic residues" evidence="1">
    <location>
        <begin position="198"/>
        <end position="215"/>
    </location>
</feature>
<feature type="region of interest" description="Disordered" evidence="1">
    <location>
        <begin position="166"/>
        <end position="292"/>
    </location>
</feature>
<organism evidence="2 3">
    <name type="scientific">Acorus gramineus</name>
    <name type="common">Dwarf sweet flag</name>
    <dbReference type="NCBI Taxonomy" id="55184"/>
    <lineage>
        <taxon>Eukaryota</taxon>
        <taxon>Viridiplantae</taxon>
        <taxon>Streptophyta</taxon>
        <taxon>Embryophyta</taxon>
        <taxon>Tracheophyta</taxon>
        <taxon>Spermatophyta</taxon>
        <taxon>Magnoliopsida</taxon>
        <taxon>Liliopsida</taxon>
        <taxon>Acoraceae</taxon>
        <taxon>Acorus</taxon>
    </lineage>
</organism>
<feature type="compositionally biased region" description="Basic and acidic residues" evidence="1">
    <location>
        <begin position="245"/>
        <end position="273"/>
    </location>
</feature>
<reference evidence="2" key="2">
    <citation type="submission" date="2023-06" db="EMBL/GenBank/DDBJ databases">
        <authorList>
            <person name="Ma L."/>
            <person name="Liu K.-W."/>
            <person name="Li Z."/>
            <person name="Hsiao Y.-Y."/>
            <person name="Qi Y."/>
            <person name="Fu T."/>
            <person name="Tang G."/>
            <person name="Zhang D."/>
            <person name="Sun W.-H."/>
            <person name="Liu D.-K."/>
            <person name="Li Y."/>
            <person name="Chen G.-Z."/>
            <person name="Liu X.-D."/>
            <person name="Liao X.-Y."/>
            <person name="Jiang Y.-T."/>
            <person name="Yu X."/>
            <person name="Hao Y."/>
            <person name="Huang J."/>
            <person name="Zhao X.-W."/>
            <person name="Ke S."/>
            <person name="Chen Y.-Y."/>
            <person name="Wu W.-L."/>
            <person name="Hsu J.-L."/>
            <person name="Lin Y.-F."/>
            <person name="Huang M.-D."/>
            <person name="Li C.-Y."/>
            <person name="Huang L."/>
            <person name="Wang Z.-W."/>
            <person name="Zhao X."/>
            <person name="Zhong W.-Y."/>
            <person name="Peng D.-H."/>
            <person name="Ahmad S."/>
            <person name="Lan S."/>
            <person name="Zhang J.-S."/>
            <person name="Tsai W.-C."/>
            <person name="Van De Peer Y."/>
            <person name="Liu Z.-J."/>
        </authorList>
    </citation>
    <scope>NUCLEOTIDE SEQUENCE</scope>
    <source>
        <strain evidence="2">SCP</strain>
        <tissue evidence="2">Leaves</tissue>
    </source>
</reference>
<evidence type="ECO:0000256" key="1">
    <source>
        <dbReference type="SAM" id="MobiDB-lite"/>
    </source>
</evidence>
<name>A0AAV9A1E0_ACOGR</name>
<comment type="caution">
    <text evidence="2">The sequence shown here is derived from an EMBL/GenBank/DDBJ whole genome shotgun (WGS) entry which is preliminary data.</text>
</comment>
<protein>
    <submittedName>
        <fullName evidence="2">Uncharacterized protein</fullName>
    </submittedName>
</protein>
<evidence type="ECO:0000313" key="2">
    <source>
        <dbReference type="EMBL" id="KAK1257750.1"/>
    </source>
</evidence>
<dbReference type="AlphaFoldDB" id="A0AAV9A1E0"/>
<dbReference type="EMBL" id="JAUJYN010000033">
    <property type="protein sequence ID" value="KAK1257750.1"/>
    <property type="molecule type" value="Genomic_DNA"/>
</dbReference>
<reference evidence="2" key="1">
    <citation type="journal article" date="2023" name="Nat. Commun.">
        <title>Diploid and tetraploid genomes of Acorus and the evolution of monocots.</title>
        <authorList>
            <person name="Ma L."/>
            <person name="Liu K.W."/>
            <person name="Li Z."/>
            <person name="Hsiao Y.Y."/>
            <person name="Qi Y."/>
            <person name="Fu T."/>
            <person name="Tang G.D."/>
            <person name="Zhang D."/>
            <person name="Sun W.H."/>
            <person name="Liu D.K."/>
            <person name="Li Y."/>
            <person name="Chen G.Z."/>
            <person name="Liu X.D."/>
            <person name="Liao X.Y."/>
            <person name="Jiang Y.T."/>
            <person name="Yu X."/>
            <person name="Hao Y."/>
            <person name="Huang J."/>
            <person name="Zhao X.W."/>
            <person name="Ke S."/>
            <person name="Chen Y.Y."/>
            <person name="Wu W.L."/>
            <person name="Hsu J.L."/>
            <person name="Lin Y.F."/>
            <person name="Huang M.D."/>
            <person name="Li C.Y."/>
            <person name="Huang L."/>
            <person name="Wang Z.W."/>
            <person name="Zhao X."/>
            <person name="Zhong W.Y."/>
            <person name="Peng D.H."/>
            <person name="Ahmad S."/>
            <person name="Lan S."/>
            <person name="Zhang J.S."/>
            <person name="Tsai W.C."/>
            <person name="Van de Peer Y."/>
            <person name="Liu Z.J."/>
        </authorList>
    </citation>
    <scope>NUCLEOTIDE SEQUENCE</scope>
    <source>
        <strain evidence="2">SCP</strain>
    </source>
</reference>
<gene>
    <name evidence="2" type="ORF">QJS04_geneDACA023590</name>
</gene>
<sequence>MYYPVFISTSLGTHLAVVVSDGDTVDDVKKDFPLRKRKYELNLKRHLEEIFVMKVKRKGFHYHLSDSMLIKSAFDGIKGSWFLYIDVESKSLTNKQVKFLENVIESTGVQLQTPALNEREHGTNNEGTVDFHVTCSPSAAQTDYGSPPATGPQVTALAGELGKKDGEVNDSLLSAPNSSQHELVGPAEDIPKKDSHTGGRHKEKSERKKRKKHKDRHEDIPTEQGQSKAPEFVKAATESISVVPSEKKHKAETSKGKQKLDTYAVEDHGDIHAKAQAQSNQDHPTNGKLPLQNQSLSICHEMTDESSADFEMP</sequence>